<dbReference type="EMBL" id="AP014945">
    <property type="protein sequence ID" value="BAU22722.1"/>
    <property type="molecule type" value="Genomic_DNA"/>
</dbReference>
<sequence length="142" mass="16785">MLKRIFYFYVLFLFFAFIPLLAQNKIDLNKATLEELKKVPGIGEVIAKNIIEYREKEGPFKNIEDLKKIKGIGEKKLELLRNYLTVGDTVGTSNPSDTLPFNETYPKERQIYYYKDEKGILHYTQFPETVPEKYRKTLRPLR</sequence>
<dbReference type="OrthoDB" id="9790239at2"/>
<protein>
    <recommendedName>
        <fullName evidence="1">Helix-hairpin-helix DNA-binding motif class 1 domain-containing protein</fullName>
    </recommendedName>
</protein>
<reference evidence="2 3" key="1">
    <citation type="journal article" date="2016" name="Int. J. Syst. Evol. Microbiol.">
        <title>Caldimicrobium thiodismutans sp. nov., a sulfur-disproportionating bacterium isolated from a hot spring, and emended description of the genus Caldimicrobium.</title>
        <authorList>
            <person name="Kojima H."/>
            <person name="Umezawa K."/>
            <person name="Fukui M."/>
        </authorList>
    </citation>
    <scope>NUCLEOTIDE SEQUENCE [LARGE SCALE GENOMIC DNA]</scope>
    <source>
        <strain evidence="2 3">TF1</strain>
    </source>
</reference>
<dbReference type="SMART" id="SM00278">
    <property type="entry name" value="HhH1"/>
    <property type="match status" value="2"/>
</dbReference>
<dbReference type="Pfam" id="PF12836">
    <property type="entry name" value="HHH_3"/>
    <property type="match status" value="1"/>
</dbReference>
<dbReference type="GO" id="GO:0015628">
    <property type="term" value="P:protein secretion by the type II secretion system"/>
    <property type="evidence" value="ECO:0007669"/>
    <property type="project" value="TreeGrafter"/>
</dbReference>
<dbReference type="SUPFAM" id="SSF47781">
    <property type="entry name" value="RuvA domain 2-like"/>
    <property type="match status" value="1"/>
</dbReference>
<evidence type="ECO:0000313" key="3">
    <source>
        <dbReference type="Proteomes" id="UP000068196"/>
    </source>
</evidence>
<feature type="domain" description="Helix-hairpin-helix DNA-binding motif class 1" evidence="1">
    <location>
        <begin position="34"/>
        <end position="53"/>
    </location>
</feature>
<reference evidence="3" key="2">
    <citation type="journal article" date="2016" name="Int. J. Syst. Evol. Microbiol.">
        <title>Caldimicrobium thiodismutans sp. nov., a sulfur-disproportionating bacterium isolated from a hot spring.</title>
        <authorList>
            <person name="Kojima H."/>
            <person name="Umezawa K."/>
            <person name="Fukui M."/>
        </authorList>
    </citation>
    <scope>NUCLEOTIDE SEQUENCE [LARGE SCALE GENOMIC DNA]</scope>
    <source>
        <strain evidence="3">TF1</strain>
    </source>
</reference>
<dbReference type="Gene3D" id="1.10.150.320">
    <property type="entry name" value="Photosystem II 12 kDa extrinsic protein"/>
    <property type="match status" value="1"/>
</dbReference>
<evidence type="ECO:0000313" key="2">
    <source>
        <dbReference type="EMBL" id="BAU22722.1"/>
    </source>
</evidence>
<dbReference type="PANTHER" id="PTHR21180:SF32">
    <property type="entry name" value="ENDONUCLEASE_EXONUCLEASE_PHOSPHATASE FAMILY DOMAIN-CONTAINING PROTEIN 1"/>
    <property type="match status" value="1"/>
</dbReference>
<accession>A0A0U5ALK2</accession>
<name>A0A0U5ALK2_9BACT</name>
<dbReference type="AlphaFoldDB" id="A0A0U5ALK2"/>
<dbReference type="KEGG" id="cthi:THC_0324"/>
<organism evidence="2 3">
    <name type="scientific">Caldimicrobium thiodismutans</name>
    <dbReference type="NCBI Taxonomy" id="1653476"/>
    <lineage>
        <taxon>Bacteria</taxon>
        <taxon>Pseudomonadati</taxon>
        <taxon>Thermodesulfobacteriota</taxon>
        <taxon>Thermodesulfobacteria</taxon>
        <taxon>Thermodesulfobacteriales</taxon>
        <taxon>Thermodesulfobacteriaceae</taxon>
        <taxon>Caldimicrobium</taxon>
    </lineage>
</organism>
<dbReference type="NCBIfam" id="TIGR00426">
    <property type="entry name" value="competence protein ComEA helix-hairpin-helix repeat region"/>
    <property type="match status" value="1"/>
</dbReference>
<dbReference type="STRING" id="1653476.THC_0324"/>
<gene>
    <name evidence="2" type="ORF">THC_0324</name>
</gene>
<proteinExistence type="predicted"/>
<dbReference type="PANTHER" id="PTHR21180">
    <property type="entry name" value="ENDONUCLEASE/EXONUCLEASE/PHOSPHATASE FAMILY DOMAIN-CONTAINING PROTEIN 1"/>
    <property type="match status" value="1"/>
</dbReference>
<dbReference type="GO" id="GO:0006281">
    <property type="term" value="P:DNA repair"/>
    <property type="evidence" value="ECO:0007669"/>
    <property type="project" value="InterPro"/>
</dbReference>
<dbReference type="Proteomes" id="UP000068196">
    <property type="component" value="Chromosome"/>
</dbReference>
<dbReference type="InterPro" id="IPR003583">
    <property type="entry name" value="Hlx-hairpin-Hlx_DNA-bd_motif"/>
</dbReference>
<feature type="domain" description="Helix-hairpin-helix DNA-binding motif class 1" evidence="1">
    <location>
        <begin position="64"/>
        <end position="83"/>
    </location>
</feature>
<dbReference type="GO" id="GO:0003677">
    <property type="term" value="F:DNA binding"/>
    <property type="evidence" value="ECO:0007669"/>
    <property type="project" value="InterPro"/>
</dbReference>
<dbReference type="InterPro" id="IPR004509">
    <property type="entry name" value="Competence_ComEA_HhH"/>
</dbReference>
<dbReference type="PATRIC" id="fig|1653476.3.peg.327"/>
<keyword evidence="3" id="KW-1185">Reference proteome</keyword>
<dbReference type="GO" id="GO:0015627">
    <property type="term" value="C:type II protein secretion system complex"/>
    <property type="evidence" value="ECO:0007669"/>
    <property type="project" value="TreeGrafter"/>
</dbReference>
<dbReference type="InterPro" id="IPR010994">
    <property type="entry name" value="RuvA_2-like"/>
</dbReference>
<dbReference type="InterPro" id="IPR051675">
    <property type="entry name" value="Endo/Exo/Phosphatase_dom_1"/>
</dbReference>
<evidence type="ECO:0000259" key="1">
    <source>
        <dbReference type="SMART" id="SM00278"/>
    </source>
</evidence>